<evidence type="ECO:0000256" key="1">
    <source>
        <dbReference type="SAM" id="MobiDB-lite"/>
    </source>
</evidence>
<dbReference type="Gene3D" id="3.30.40.10">
    <property type="entry name" value="Zinc/RING finger domain, C3HC4 (zinc finger)"/>
    <property type="match status" value="1"/>
</dbReference>
<protein>
    <submittedName>
        <fullName evidence="2">Uncharacterized protein</fullName>
    </submittedName>
</protein>
<organism evidence="2 3">
    <name type="scientific">Trichoderma harzianum</name>
    <name type="common">Hypocrea lixii</name>
    <dbReference type="NCBI Taxonomy" id="5544"/>
    <lineage>
        <taxon>Eukaryota</taxon>
        <taxon>Fungi</taxon>
        <taxon>Dikarya</taxon>
        <taxon>Ascomycota</taxon>
        <taxon>Pezizomycotina</taxon>
        <taxon>Sordariomycetes</taxon>
        <taxon>Hypocreomycetidae</taxon>
        <taxon>Hypocreales</taxon>
        <taxon>Hypocreaceae</taxon>
        <taxon>Trichoderma</taxon>
    </lineage>
</organism>
<feature type="region of interest" description="Disordered" evidence="1">
    <location>
        <begin position="1"/>
        <end position="119"/>
    </location>
</feature>
<accession>A0A2K0UNQ8</accession>
<feature type="region of interest" description="Disordered" evidence="1">
    <location>
        <begin position="550"/>
        <end position="576"/>
    </location>
</feature>
<reference evidence="2 3" key="1">
    <citation type="submission" date="2017-02" db="EMBL/GenBank/DDBJ databases">
        <title>Genomes of Trichoderma spp. with biocontrol activity.</title>
        <authorList>
            <person name="Gardiner D."/>
            <person name="Kazan K."/>
            <person name="Vos C."/>
            <person name="Harvey P."/>
        </authorList>
    </citation>
    <scope>NUCLEOTIDE SEQUENCE [LARGE SCALE GENOMIC DNA]</scope>
    <source>
        <strain evidence="2 3">Tr1</strain>
    </source>
</reference>
<feature type="compositionally biased region" description="Low complexity" evidence="1">
    <location>
        <begin position="172"/>
        <end position="186"/>
    </location>
</feature>
<name>A0A2K0UNQ8_TRIHA</name>
<feature type="compositionally biased region" description="Basic and acidic residues" evidence="1">
    <location>
        <begin position="567"/>
        <end position="576"/>
    </location>
</feature>
<dbReference type="PANTHER" id="PTHR10782:SF4">
    <property type="entry name" value="TONALLI, ISOFORM E"/>
    <property type="match status" value="1"/>
</dbReference>
<dbReference type="GO" id="GO:0016925">
    <property type="term" value="P:protein sumoylation"/>
    <property type="evidence" value="ECO:0007669"/>
    <property type="project" value="TreeGrafter"/>
</dbReference>
<dbReference type="PANTHER" id="PTHR10782">
    <property type="entry name" value="ZINC FINGER MIZ DOMAIN-CONTAINING PROTEIN"/>
    <property type="match status" value="1"/>
</dbReference>
<dbReference type="OrthoDB" id="27975at2759"/>
<evidence type="ECO:0000313" key="2">
    <source>
        <dbReference type="EMBL" id="PNP59416.1"/>
    </source>
</evidence>
<comment type="caution">
    <text evidence="2">The sequence shown here is derived from an EMBL/GenBank/DDBJ whole genome shotgun (WGS) entry which is preliminary data.</text>
</comment>
<dbReference type="AlphaFoldDB" id="A0A2K0UNQ8"/>
<dbReference type="GO" id="GO:0000785">
    <property type="term" value="C:chromatin"/>
    <property type="evidence" value="ECO:0007669"/>
    <property type="project" value="TreeGrafter"/>
</dbReference>
<proteinExistence type="predicted"/>
<feature type="compositionally biased region" description="Low complexity" evidence="1">
    <location>
        <begin position="108"/>
        <end position="117"/>
    </location>
</feature>
<feature type="compositionally biased region" description="Low complexity" evidence="1">
    <location>
        <begin position="18"/>
        <end position="32"/>
    </location>
</feature>
<dbReference type="GO" id="GO:0061665">
    <property type="term" value="F:SUMO ligase activity"/>
    <property type="evidence" value="ECO:0007669"/>
    <property type="project" value="TreeGrafter"/>
</dbReference>
<evidence type="ECO:0000313" key="3">
    <source>
        <dbReference type="Proteomes" id="UP000236290"/>
    </source>
</evidence>
<dbReference type="EMBL" id="MTYI01000007">
    <property type="protein sequence ID" value="PNP59416.1"/>
    <property type="molecule type" value="Genomic_DNA"/>
</dbReference>
<dbReference type="InterPro" id="IPR013083">
    <property type="entry name" value="Znf_RING/FYVE/PHD"/>
</dbReference>
<feature type="compositionally biased region" description="Polar residues" evidence="1">
    <location>
        <begin position="187"/>
        <end position="200"/>
    </location>
</feature>
<feature type="region of interest" description="Disordered" evidence="1">
    <location>
        <begin position="172"/>
        <end position="215"/>
    </location>
</feature>
<gene>
    <name evidence="2" type="ORF">THARTR1_00906</name>
</gene>
<sequence>MPQRQPNHSYGPPPPHQGYPNQYQQQHQQQYQDPRNPPLSHSHNQNLDARPMQHPLQTTQAPLPPPWPREQQFQTQGGGSRQYQTPPPLPPNGPLQHPFHPHHHHHMPPTQTTQATQLPSTSHILQAPWTPQPHQGSQAAQLQMAPQPFMTPQHHQVHQATAQMLQASGMPYMQPQMHPQSQHSPSTWSPASTRSQTHPHFTTHPLPSNEYPSSQHDWTSVRAGLHLTHLRSPRRCLSSRHQSPSAERTRYYQFFSKFILEPTEIRPCMAVTTLEFNISREDLDSLSLTTLSSESTGDEPIYEVPVSRHFNNSHRYRIRLCESLRQEEQPTFDPAEWSRTPTYWPPHFFFSFNDEPIHVRRKQHFHHDLPIELTDSLVEGKNTIKVNLPYFPQNLKENIAYFMAVELVTTLNHKSVRDLVISQPHITVEATKTEICRRLQKLETDEITIESDTLILSVTDIISSDKLVDIPVRGRECRHLECIDLQSWLDTRPSKWWQDEGEPSMVDSWACPICGMDARPCSLAVDDFFVEIRDKILESRKSNIKNIEMRADGTWSPIEEPDNDVGSSDRDGAQQR</sequence>
<dbReference type="Proteomes" id="UP000236290">
    <property type="component" value="Unassembled WGS sequence"/>
</dbReference>